<evidence type="ECO:0000259" key="5">
    <source>
        <dbReference type="Pfam" id="PF02650"/>
    </source>
</evidence>
<evidence type="ECO:0000256" key="4">
    <source>
        <dbReference type="HAMAP-Rule" id="MF_01420"/>
    </source>
</evidence>
<dbReference type="GO" id="GO:0051301">
    <property type="term" value="P:cell division"/>
    <property type="evidence" value="ECO:0007669"/>
    <property type="project" value="UniProtKB-UniRule"/>
</dbReference>
<dbReference type="AlphaFoldDB" id="A0A9X8Y8W2"/>
<dbReference type="InterPro" id="IPR003802">
    <property type="entry name" value="Sporulation_regulator_WhiA"/>
</dbReference>
<dbReference type="Gene3D" id="3.10.28.10">
    <property type="entry name" value="Homing endonucleases"/>
    <property type="match status" value="1"/>
</dbReference>
<evidence type="ECO:0000313" key="8">
    <source>
        <dbReference type="Proteomes" id="UP000294682"/>
    </source>
</evidence>
<evidence type="ECO:0000259" key="6">
    <source>
        <dbReference type="Pfam" id="PF14527"/>
    </source>
</evidence>
<dbReference type="PANTHER" id="PTHR37307">
    <property type="entry name" value="CELL DIVISION PROTEIN WHIA-RELATED"/>
    <property type="match status" value="1"/>
</dbReference>
<accession>A0A9X8Y8W2</accession>
<name>A0A9X8Y8W2_9FIRM</name>
<dbReference type="Pfam" id="PF02650">
    <property type="entry name" value="HTH_WhiA"/>
    <property type="match status" value="1"/>
</dbReference>
<comment type="caution">
    <text evidence="7">The sequence shown here is derived from an EMBL/GenBank/DDBJ whole genome shotgun (WGS) entry which is preliminary data.</text>
</comment>
<dbReference type="InterPro" id="IPR027434">
    <property type="entry name" value="Homing_endonucl"/>
</dbReference>
<protein>
    <recommendedName>
        <fullName evidence="4">Probable cell division protein WhiA</fullName>
    </recommendedName>
</protein>
<dbReference type="Proteomes" id="UP000294682">
    <property type="component" value="Unassembled WGS sequence"/>
</dbReference>
<organism evidence="7 8">
    <name type="scientific">Harryflintia acetispora</name>
    <dbReference type="NCBI Taxonomy" id="1849041"/>
    <lineage>
        <taxon>Bacteria</taxon>
        <taxon>Bacillati</taxon>
        <taxon>Bacillota</taxon>
        <taxon>Clostridia</taxon>
        <taxon>Eubacteriales</taxon>
        <taxon>Oscillospiraceae</taxon>
        <taxon>Harryflintia</taxon>
    </lineage>
</organism>
<keyword evidence="8" id="KW-1185">Reference proteome</keyword>
<feature type="domain" description="WhiA LAGLIDADG-like" evidence="6">
    <location>
        <begin position="123"/>
        <end position="212"/>
    </location>
</feature>
<keyword evidence="1 4" id="KW-0132">Cell division</keyword>
<feature type="domain" description="Sporulation regulator WhiA C-terminal" evidence="5">
    <location>
        <begin position="215"/>
        <end position="298"/>
    </location>
</feature>
<dbReference type="GO" id="GO:0003677">
    <property type="term" value="F:DNA binding"/>
    <property type="evidence" value="ECO:0007669"/>
    <property type="project" value="UniProtKB-UniRule"/>
</dbReference>
<dbReference type="EMBL" id="SLUK01000002">
    <property type="protein sequence ID" value="TCL44652.1"/>
    <property type="molecule type" value="Genomic_DNA"/>
</dbReference>
<evidence type="ECO:0000256" key="1">
    <source>
        <dbReference type="ARBA" id="ARBA00022618"/>
    </source>
</evidence>
<comment type="function">
    <text evidence="4">Involved in cell division and chromosome segregation.</text>
</comment>
<dbReference type="PANTHER" id="PTHR37307:SF1">
    <property type="entry name" value="CELL DIVISION PROTEIN WHIA-RELATED"/>
    <property type="match status" value="1"/>
</dbReference>
<dbReference type="Pfam" id="PF14527">
    <property type="entry name" value="LAGLIDADG_WhiA"/>
    <property type="match status" value="1"/>
</dbReference>
<dbReference type="GO" id="GO:0043937">
    <property type="term" value="P:regulation of sporulation"/>
    <property type="evidence" value="ECO:0007669"/>
    <property type="project" value="InterPro"/>
</dbReference>
<keyword evidence="3 4" id="KW-0131">Cell cycle</keyword>
<evidence type="ECO:0000256" key="3">
    <source>
        <dbReference type="ARBA" id="ARBA00023306"/>
    </source>
</evidence>
<sequence>MSFSSSLKKEICQNRPFIYPKKRAVCFGMLLFGRNFEEGTICLHTENRQVAKLYSSLIYQLVEIRTSITVTEQITRDERKLFIVTVDSLEDRRAVQQYFAPLYQKFLECDPGQERDLEFLHGVLCGAFLSCANISDPQKSYHLEFVAHHALADQSLGVLLQKLSIRYNHTTRKGARLLYVKSSEAIEDVLTMLGAGNTALEVMNVKIYKDMRNKVNRITNCETANIDKTVTAAAAQIGKIRLIERQVGIESLPPGLREVARLRLQNPDMPLSELAQALHPPLSRSGVNYRLRQLCAMADELQNKR</sequence>
<reference evidence="7 8" key="1">
    <citation type="submission" date="2019-03" db="EMBL/GenBank/DDBJ databases">
        <title>Genomic Encyclopedia of Type Strains, Phase IV (KMG-IV): sequencing the most valuable type-strain genomes for metagenomic binning, comparative biology and taxonomic classification.</title>
        <authorList>
            <person name="Goeker M."/>
        </authorList>
    </citation>
    <scope>NUCLEOTIDE SEQUENCE [LARGE SCALE GENOMIC DNA]</scope>
    <source>
        <strain evidence="7 8">DSM 100433</strain>
    </source>
</reference>
<dbReference type="InterPro" id="IPR023054">
    <property type="entry name" value="Sporulation_regulator_WhiA_C"/>
</dbReference>
<comment type="similarity">
    <text evidence="4">Belongs to the WhiA family.</text>
</comment>
<gene>
    <name evidence="4" type="primary">whiA</name>
    <name evidence="7" type="ORF">EDD78_102278</name>
</gene>
<keyword evidence="2 4" id="KW-0238">DNA-binding</keyword>
<dbReference type="InterPro" id="IPR039518">
    <property type="entry name" value="WhiA_LAGLIDADG_dom"/>
</dbReference>
<dbReference type="HAMAP" id="MF_01420">
    <property type="entry name" value="HTH_type_WhiA"/>
    <property type="match status" value="1"/>
</dbReference>
<evidence type="ECO:0000256" key="2">
    <source>
        <dbReference type="ARBA" id="ARBA00023125"/>
    </source>
</evidence>
<proteinExistence type="inferred from homology"/>
<dbReference type="NCBIfam" id="TIGR00647">
    <property type="entry name" value="DNA_bind_WhiA"/>
    <property type="match status" value="1"/>
</dbReference>
<evidence type="ECO:0000313" key="7">
    <source>
        <dbReference type="EMBL" id="TCL44652.1"/>
    </source>
</evidence>